<dbReference type="Proteomes" id="UP001241656">
    <property type="component" value="Chromosome"/>
</dbReference>
<name>A0ABY8RBD3_9FLAO</name>
<evidence type="ECO:0000313" key="3">
    <source>
        <dbReference type="Proteomes" id="UP001241656"/>
    </source>
</evidence>
<feature type="chain" id="PRO_5046251583" evidence="1">
    <location>
        <begin position="30"/>
        <end position="75"/>
    </location>
</feature>
<dbReference type="EMBL" id="CP124855">
    <property type="protein sequence ID" value="WHF51275.1"/>
    <property type="molecule type" value="Genomic_DNA"/>
</dbReference>
<dbReference type="RefSeq" id="WP_282904630.1">
    <property type="nucleotide sequence ID" value="NZ_CP124855.1"/>
</dbReference>
<evidence type="ECO:0000256" key="1">
    <source>
        <dbReference type="SAM" id="SignalP"/>
    </source>
</evidence>
<organism evidence="2 3">
    <name type="scientific">Chryseobacterium gotjawalense</name>
    <dbReference type="NCBI Taxonomy" id="3042315"/>
    <lineage>
        <taxon>Bacteria</taxon>
        <taxon>Pseudomonadati</taxon>
        <taxon>Bacteroidota</taxon>
        <taxon>Flavobacteriia</taxon>
        <taxon>Flavobacteriales</taxon>
        <taxon>Weeksellaceae</taxon>
        <taxon>Chryseobacterium group</taxon>
        <taxon>Chryseobacterium</taxon>
    </lineage>
</organism>
<protein>
    <submittedName>
        <fullName evidence="2">Uncharacterized protein</fullName>
    </submittedName>
</protein>
<reference evidence="2 3" key="1">
    <citation type="submission" date="2023-05" db="EMBL/GenBank/DDBJ databases">
        <title>Genomic insight into Chryseobacterium sp. wdc7 isolated forest soil (Gotjawal).</title>
        <authorList>
            <person name="Park S.-J."/>
        </authorList>
    </citation>
    <scope>NUCLEOTIDE SEQUENCE [LARGE SCALE GENOMIC DNA]</scope>
    <source>
        <strain evidence="3">wdc7</strain>
    </source>
</reference>
<evidence type="ECO:0000313" key="2">
    <source>
        <dbReference type="EMBL" id="WHF51275.1"/>
    </source>
</evidence>
<keyword evidence="3" id="KW-1185">Reference proteome</keyword>
<gene>
    <name evidence="2" type="ORF">QGN23_12670</name>
</gene>
<feature type="signal peptide" evidence="1">
    <location>
        <begin position="1"/>
        <end position="29"/>
    </location>
</feature>
<proteinExistence type="predicted"/>
<sequence length="75" mass="8416">MKKTIKLLLPSMALALTLLFTLLPSQMEAKGFGLEESYGPCLETSPGNYERAIYEDVYIFWIKIQHEATGGWASC</sequence>
<keyword evidence="1" id="KW-0732">Signal</keyword>
<accession>A0ABY8RBD3</accession>